<dbReference type="Gene3D" id="3.30.200.20">
    <property type="entry name" value="Phosphorylase Kinase, domain 1"/>
    <property type="match status" value="1"/>
</dbReference>
<accession>A0A2T1LRS1</accession>
<evidence type="ECO:0000313" key="13">
    <source>
        <dbReference type="EMBL" id="PSF31689.1"/>
    </source>
</evidence>
<dbReference type="InterPro" id="IPR017441">
    <property type="entry name" value="Protein_kinase_ATP_BS"/>
</dbReference>
<keyword evidence="3" id="KW-0808">Transferase</keyword>
<feature type="transmembrane region" description="Helical" evidence="11">
    <location>
        <begin position="324"/>
        <end position="342"/>
    </location>
</feature>
<dbReference type="Proteomes" id="UP000239001">
    <property type="component" value="Unassembled WGS sequence"/>
</dbReference>
<feature type="region of interest" description="Disordered" evidence="10">
    <location>
        <begin position="542"/>
        <end position="586"/>
    </location>
</feature>
<evidence type="ECO:0000256" key="9">
    <source>
        <dbReference type="PROSITE-ProRule" id="PRU10141"/>
    </source>
</evidence>
<organism evidence="13 14">
    <name type="scientific">Aphanothece hegewaldii CCALA 016</name>
    <dbReference type="NCBI Taxonomy" id="2107694"/>
    <lineage>
        <taxon>Bacteria</taxon>
        <taxon>Bacillati</taxon>
        <taxon>Cyanobacteriota</taxon>
        <taxon>Cyanophyceae</taxon>
        <taxon>Oscillatoriophycideae</taxon>
        <taxon>Chroococcales</taxon>
        <taxon>Aphanothecaceae</taxon>
        <taxon>Aphanothece</taxon>
    </lineage>
</organism>
<dbReference type="InterPro" id="IPR000719">
    <property type="entry name" value="Prot_kinase_dom"/>
</dbReference>
<evidence type="ECO:0000313" key="14">
    <source>
        <dbReference type="Proteomes" id="UP000239001"/>
    </source>
</evidence>
<feature type="binding site" evidence="9">
    <location>
        <position position="39"/>
    </location>
    <ligand>
        <name>ATP</name>
        <dbReference type="ChEBI" id="CHEBI:30616"/>
    </ligand>
</feature>
<dbReference type="SUPFAM" id="SSF56112">
    <property type="entry name" value="Protein kinase-like (PK-like)"/>
    <property type="match status" value="1"/>
</dbReference>
<feature type="domain" description="Protein kinase" evidence="12">
    <location>
        <begin position="10"/>
        <end position="267"/>
    </location>
</feature>
<evidence type="ECO:0000259" key="12">
    <source>
        <dbReference type="PROSITE" id="PS50011"/>
    </source>
</evidence>
<dbReference type="InterPro" id="IPR011009">
    <property type="entry name" value="Kinase-like_dom_sf"/>
</dbReference>
<evidence type="ECO:0000256" key="10">
    <source>
        <dbReference type="SAM" id="MobiDB-lite"/>
    </source>
</evidence>
<evidence type="ECO:0000256" key="6">
    <source>
        <dbReference type="ARBA" id="ARBA00022840"/>
    </source>
</evidence>
<comment type="catalytic activity">
    <reaction evidence="7">
        <text>L-threonyl-[protein] + ATP = O-phospho-L-threonyl-[protein] + ADP + H(+)</text>
        <dbReference type="Rhea" id="RHEA:46608"/>
        <dbReference type="Rhea" id="RHEA-COMP:11060"/>
        <dbReference type="Rhea" id="RHEA-COMP:11605"/>
        <dbReference type="ChEBI" id="CHEBI:15378"/>
        <dbReference type="ChEBI" id="CHEBI:30013"/>
        <dbReference type="ChEBI" id="CHEBI:30616"/>
        <dbReference type="ChEBI" id="CHEBI:61977"/>
        <dbReference type="ChEBI" id="CHEBI:456216"/>
        <dbReference type="EC" id="2.7.11.1"/>
    </reaction>
</comment>
<keyword evidence="14" id="KW-1185">Reference proteome</keyword>
<dbReference type="OrthoDB" id="416165at2"/>
<dbReference type="AlphaFoldDB" id="A0A2T1LRS1"/>
<dbReference type="CDD" id="cd14014">
    <property type="entry name" value="STKc_PknB_like"/>
    <property type="match status" value="1"/>
</dbReference>
<dbReference type="EC" id="2.7.11.1" evidence="1"/>
<evidence type="ECO:0000256" key="11">
    <source>
        <dbReference type="SAM" id="Phobius"/>
    </source>
</evidence>
<name>A0A2T1LRS1_9CHRO</name>
<keyword evidence="11" id="KW-0812">Transmembrane</keyword>
<evidence type="ECO:0000256" key="3">
    <source>
        <dbReference type="ARBA" id="ARBA00022679"/>
    </source>
</evidence>
<dbReference type="PROSITE" id="PS50011">
    <property type="entry name" value="PROTEIN_KINASE_DOM"/>
    <property type="match status" value="1"/>
</dbReference>
<dbReference type="GO" id="GO:0005524">
    <property type="term" value="F:ATP binding"/>
    <property type="evidence" value="ECO:0007669"/>
    <property type="project" value="UniProtKB-UniRule"/>
</dbReference>
<comment type="catalytic activity">
    <reaction evidence="8">
        <text>L-seryl-[protein] + ATP = O-phospho-L-seryl-[protein] + ADP + H(+)</text>
        <dbReference type="Rhea" id="RHEA:17989"/>
        <dbReference type="Rhea" id="RHEA-COMP:9863"/>
        <dbReference type="Rhea" id="RHEA-COMP:11604"/>
        <dbReference type="ChEBI" id="CHEBI:15378"/>
        <dbReference type="ChEBI" id="CHEBI:29999"/>
        <dbReference type="ChEBI" id="CHEBI:30616"/>
        <dbReference type="ChEBI" id="CHEBI:83421"/>
        <dbReference type="ChEBI" id="CHEBI:456216"/>
        <dbReference type="EC" id="2.7.11.1"/>
    </reaction>
</comment>
<protein>
    <recommendedName>
        <fullName evidence="1">non-specific serine/threonine protein kinase</fullName>
        <ecNumber evidence="1">2.7.11.1</ecNumber>
    </recommendedName>
</protein>
<comment type="caution">
    <text evidence="13">The sequence shown here is derived from an EMBL/GenBank/DDBJ whole genome shotgun (WGS) entry which is preliminary data.</text>
</comment>
<keyword evidence="6 9" id="KW-0067">ATP-binding</keyword>
<dbReference type="PANTHER" id="PTHR24363">
    <property type="entry name" value="SERINE/THREONINE PROTEIN KINASE"/>
    <property type="match status" value="1"/>
</dbReference>
<keyword evidence="4 9" id="KW-0547">Nucleotide-binding</keyword>
<proteinExistence type="predicted"/>
<evidence type="ECO:0000256" key="2">
    <source>
        <dbReference type="ARBA" id="ARBA00022527"/>
    </source>
</evidence>
<dbReference type="PANTHER" id="PTHR24363:SF0">
    <property type="entry name" value="SERINE_THREONINE KINASE LIKE DOMAIN CONTAINING 1"/>
    <property type="match status" value="1"/>
</dbReference>
<dbReference type="RefSeq" id="WP_106459138.1">
    <property type="nucleotide sequence ID" value="NZ_PXOH01000042.1"/>
</dbReference>
<dbReference type="PROSITE" id="PS00107">
    <property type="entry name" value="PROTEIN_KINASE_ATP"/>
    <property type="match status" value="1"/>
</dbReference>
<reference evidence="13 14" key="1">
    <citation type="submission" date="2018-03" db="EMBL/GenBank/DDBJ databases">
        <title>The ancient ancestry and fast evolution of plastids.</title>
        <authorList>
            <person name="Moore K.R."/>
            <person name="Magnabosco C."/>
            <person name="Momper L."/>
            <person name="Gold D.A."/>
            <person name="Bosak T."/>
            <person name="Fournier G.P."/>
        </authorList>
    </citation>
    <scope>NUCLEOTIDE SEQUENCE [LARGE SCALE GENOMIC DNA]</scope>
    <source>
        <strain evidence="13 14">CCALA 016</strain>
    </source>
</reference>
<reference evidence="13 14" key="2">
    <citation type="submission" date="2018-03" db="EMBL/GenBank/DDBJ databases">
        <authorList>
            <person name="Keele B.F."/>
        </authorList>
    </citation>
    <scope>NUCLEOTIDE SEQUENCE [LARGE SCALE GENOMIC DNA]</scope>
    <source>
        <strain evidence="13 14">CCALA 016</strain>
    </source>
</reference>
<dbReference type="GO" id="GO:0004674">
    <property type="term" value="F:protein serine/threonine kinase activity"/>
    <property type="evidence" value="ECO:0007669"/>
    <property type="project" value="UniProtKB-KW"/>
</dbReference>
<dbReference type="Pfam" id="PF00069">
    <property type="entry name" value="Pkinase"/>
    <property type="match status" value="1"/>
</dbReference>
<feature type="compositionally biased region" description="Low complexity" evidence="10">
    <location>
        <begin position="558"/>
        <end position="576"/>
    </location>
</feature>
<dbReference type="EMBL" id="PXOH01000042">
    <property type="protein sequence ID" value="PSF31689.1"/>
    <property type="molecule type" value="Genomic_DNA"/>
</dbReference>
<gene>
    <name evidence="13" type="ORF">C7H19_22385</name>
</gene>
<evidence type="ECO:0000256" key="8">
    <source>
        <dbReference type="ARBA" id="ARBA00048679"/>
    </source>
</evidence>
<evidence type="ECO:0000256" key="1">
    <source>
        <dbReference type="ARBA" id="ARBA00012513"/>
    </source>
</evidence>
<evidence type="ECO:0000256" key="4">
    <source>
        <dbReference type="ARBA" id="ARBA00022741"/>
    </source>
</evidence>
<dbReference type="PROSITE" id="PS00108">
    <property type="entry name" value="PROTEIN_KINASE_ST"/>
    <property type="match status" value="1"/>
</dbReference>
<keyword evidence="11" id="KW-0472">Membrane</keyword>
<dbReference type="Gene3D" id="1.10.510.10">
    <property type="entry name" value="Transferase(Phosphotransferase) domain 1"/>
    <property type="match status" value="1"/>
</dbReference>
<evidence type="ECO:0000256" key="5">
    <source>
        <dbReference type="ARBA" id="ARBA00022777"/>
    </source>
</evidence>
<dbReference type="InterPro" id="IPR008271">
    <property type="entry name" value="Ser/Thr_kinase_AS"/>
</dbReference>
<keyword evidence="11" id="KW-1133">Transmembrane helix</keyword>
<dbReference type="SMART" id="SM00220">
    <property type="entry name" value="S_TKc"/>
    <property type="match status" value="1"/>
</dbReference>
<keyword evidence="2 13" id="KW-0723">Serine/threonine-protein kinase</keyword>
<sequence length="586" mass="65972">MHGKILAARYEVLEPLGQGGFSHTYIATDLQNGSRCVVKHLYPASDEPRFIQEATRLFKQEAETLKKLSDNPQIPKIIDYFEEDKQFYLIQELIQGQTLTTQLQPNQPWSETQVIELLKDCLKILEYIHHLGVIHRDVKPDNLMIRQQDKKLVLIDLGSVKEFNPQQSHLISQTIAIGTRGYMPLEQIRGKPRKNSDLYALGIIAIQAITGRHPMDLEEDENDVLIWQPYAKASPFLTEILDKMIQPNPQQRYLSATQVLEALNPTKTDAPIAKIPNRPPLSPPEPKLAVLERATPKNIQTTPQMSSNPNKFSIWLKTPTAHNVGFALGIGIVSTIGVYFLGGQENRAKLAKIEETRLQLTTAFNEHRYEECFTQSQAPEILEIGLPEEQRSEIMVKCGLKSASVLAEQLKFGEAIKKLNEIPLAQIPKDAPYATEITKHADQWAQSLLEQASQIYTKEGNLTEALEMISQIPASSPVQESAESLSIEWTAETRRLEAILKKAELALEYQGLQEAMNYAREISHSTTTDYWLLQAKNIAEKAQGGMKKGETAQTYRRPNPSNNNSSNPPKSEPSSNQGLEVPDDFR</sequence>
<keyword evidence="5 13" id="KW-0418">Kinase</keyword>
<evidence type="ECO:0000256" key="7">
    <source>
        <dbReference type="ARBA" id="ARBA00047899"/>
    </source>
</evidence>